<protein>
    <submittedName>
        <fullName evidence="1">Uncharacterized protein</fullName>
    </submittedName>
</protein>
<proteinExistence type="predicted"/>
<reference evidence="1 2" key="1">
    <citation type="submission" date="2019-06" db="EMBL/GenBank/DDBJ databases">
        <title>Genomic Encyclopedia of Type Strains, Phase IV (KMG-V): Genome sequencing to study the core and pangenomes of soil and plant-associated prokaryotes.</title>
        <authorList>
            <person name="Whitman W."/>
        </authorList>
    </citation>
    <scope>NUCLEOTIDE SEQUENCE [LARGE SCALE GENOMIC DNA]</scope>
    <source>
        <strain evidence="1 2">BR 11622</strain>
    </source>
</reference>
<evidence type="ECO:0000313" key="1">
    <source>
        <dbReference type="EMBL" id="TWB33260.1"/>
    </source>
</evidence>
<evidence type="ECO:0000313" key="2">
    <source>
        <dbReference type="Proteomes" id="UP000315751"/>
    </source>
</evidence>
<gene>
    <name evidence="1" type="ORF">FBZ90_1352</name>
</gene>
<organism evidence="1 2">
    <name type="scientific">Nitrospirillum amazonense</name>
    <dbReference type="NCBI Taxonomy" id="28077"/>
    <lineage>
        <taxon>Bacteria</taxon>
        <taxon>Pseudomonadati</taxon>
        <taxon>Pseudomonadota</taxon>
        <taxon>Alphaproteobacteria</taxon>
        <taxon>Rhodospirillales</taxon>
        <taxon>Azospirillaceae</taxon>
        <taxon>Nitrospirillum</taxon>
    </lineage>
</organism>
<dbReference type="EMBL" id="VITR01000035">
    <property type="protein sequence ID" value="TWB33260.1"/>
    <property type="molecule type" value="Genomic_DNA"/>
</dbReference>
<keyword evidence="2" id="KW-1185">Reference proteome</keyword>
<accession>A0A560GI10</accession>
<name>A0A560GI10_9PROT</name>
<sequence>MPPTPLGDCLLIDPIPAGQGPQALLTVEFLTLANSAAFFVEELEQEYARRGHVFKRPDGN</sequence>
<dbReference type="Proteomes" id="UP000315751">
    <property type="component" value="Unassembled WGS sequence"/>
</dbReference>
<comment type="caution">
    <text evidence="1">The sequence shown here is derived from an EMBL/GenBank/DDBJ whole genome shotgun (WGS) entry which is preliminary data.</text>
</comment>
<dbReference type="AlphaFoldDB" id="A0A560GI10"/>